<keyword evidence="7" id="KW-1185">Reference proteome</keyword>
<feature type="non-terminal residue" evidence="6">
    <location>
        <position position="247"/>
    </location>
</feature>
<dbReference type="Gene3D" id="6.10.280.190">
    <property type="match status" value="1"/>
</dbReference>
<evidence type="ECO:0000256" key="3">
    <source>
        <dbReference type="ARBA" id="ARBA00005709"/>
    </source>
</evidence>
<evidence type="ECO:0000256" key="1">
    <source>
        <dbReference type="ARBA" id="ARBA00004365"/>
    </source>
</evidence>
<comment type="similarity">
    <text evidence="3">Belongs to the bacterial flagellin family.</text>
</comment>
<dbReference type="EMBL" id="JANKHG010000021">
    <property type="protein sequence ID" value="MCR2747485.1"/>
    <property type="molecule type" value="Genomic_DNA"/>
</dbReference>
<comment type="subcellular location">
    <subcellularLocation>
        <location evidence="1">Bacterial flagellum</location>
    </subcellularLocation>
    <subcellularLocation>
        <location evidence="2">Secreted</location>
    </subcellularLocation>
</comment>
<keyword evidence="6" id="KW-0969">Cilium</keyword>
<keyword evidence="6" id="KW-0282">Flagellum</keyword>
<comment type="caution">
    <text evidence="6">The sequence shown here is derived from an EMBL/GenBank/DDBJ whole genome shotgun (WGS) entry which is preliminary data.</text>
</comment>
<evidence type="ECO:0000256" key="4">
    <source>
        <dbReference type="ARBA" id="ARBA00023143"/>
    </source>
</evidence>
<dbReference type="SUPFAM" id="SSF64518">
    <property type="entry name" value="Phase 1 flagellin"/>
    <property type="match status" value="1"/>
</dbReference>
<evidence type="ECO:0000256" key="2">
    <source>
        <dbReference type="ARBA" id="ARBA00004613"/>
    </source>
</evidence>
<feature type="domain" description="Flagellin N-terminal" evidence="5">
    <location>
        <begin position="4"/>
        <end position="141"/>
    </location>
</feature>
<accession>A0ABT1XJN0</accession>
<dbReference type="PANTHER" id="PTHR42792:SF2">
    <property type="entry name" value="FLAGELLIN"/>
    <property type="match status" value="1"/>
</dbReference>
<dbReference type="Gene3D" id="1.20.1330.10">
    <property type="entry name" value="f41 fragment of flagellin, N-terminal domain"/>
    <property type="match status" value="1"/>
</dbReference>
<organism evidence="6 7">
    <name type="scientific">Limnobacter parvus</name>
    <dbReference type="NCBI Taxonomy" id="2939690"/>
    <lineage>
        <taxon>Bacteria</taxon>
        <taxon>Pseudomonadati</taxon>
        <taxon>Pseudomonadota</taxon>
        <taxon>Betaproteobacteria</taxon>
        <taxon>Burkholderiales</taxon>
        <taxon>Burkholderiaceae</taxon>
        <taxon>Limnobacter</taxon>
    </lineage>
</organism>
<evidence type="ECO:0000313" key="7">
    <source>
        <dbReference type="Proteomes" id="UP001165267"/>
    </source>
</evidence>
<dbReference type="InterPro" id="IPR001029">
    <property type="entry name" value="Flagellin_N"/>
</dbReference>
<name>A0ABT1XJN0_9BURK</name>
<keyword evidence="6" id="KW-0966">Cell projection</keyword>
<dbReference type="RefSeq" id="WP_257512713.1">
    <property type="nucleotide sequence ID" value="NZ_JANKHG010000021.1"/>
</dbReference>
<dbReference type="PRINTS" id="PR00207">
    <property type="entry name" value="FLAGELLIN"/>
</dbReference>
<dbReference type="InterPro" id="IPR001492">
    <property type="entry name" value="Flagellin"/>
</dbReference>
<gene>
    <name evidence="6" type="ORF">NSP04_12560</name>
</gene>
<sequence>MLGINTNVASLTAQKNLSGSGMGLNNSIARLSSGLRVNSAKDDAAGLAIAERMQAQIKGFDVAGRNANDGISLLQVADGAMGKISDNLQRMRELAVQAKNGTLNDTDRVNLNREYTELGNEVNRIVTGSTFNGNNMFDAANKTLSFQVGTGNAVTDTLALNLTDDGLATGNDLTTIMTDGAASIQANLNAVDTVANATAAIDTLDASIDAITGIRAVVGAGQSRLEQVAAFADTSSTNLQAARGRIM</sequence>
<evidence type="ECO:0000313" key="6">
    <source>
        <dbReference type="EMBL" id="MCR2747485.1"/>
    </source>
</evidence>
<dbReference type="Proteomes" id="UP001165267">
    <property type="component" value="Unassembled WGS sequence"/>
</dbReference>
<protein>
    <submittedName>
        <fullName evidence="6">Flagellin FliC</fullName>
    </submittedName>
</protein>
<reference evidence="6" key="1">
    <citation type="submission" date="2022-07" db="EMBL/GenBank/DDBJ databases">
        <authorList>
            <person name="Xamxidin M."/>
        </authorList>
    </citation>
    <scope>NUCLEOTIDE SEQUENCE</scope>
    <source>
        <strain evidence="6">YS8-69</strain>
    </source>
</reference>
<evidence type="ECO:0000259" key="5">
    <source>
        <dbReference type="Pfam" id="PF00669"/>
    </source>
</evidence>
<dbReference type="PANTHER" id="PTHR42792">
    <property type="entry name" value="FLAGELLIN"/>
    <property type="match status" value="1"/>
</dbReference>
<keyword evidence="4" id="KW-0975">Bacterial flagellum</keyword>
<proteinExistence type="inferred from homology"/>
<dbReference type="Pfam" id="PF00669">
    <property type="entry name" value="Flagellin_N"/>
    <property type="match status" value="1"/>
</dbReference>